<evidence type="ECO:0000256" key="2">
    <source>
        <dbReference type="ARBA" id="ARBA00009670"/>
    </source>
</evidence>
<evidence type="ECO:0000256" key="9">
    <source>
        <dbReference type="SAM" id="Phobius"/>
    </source>
</evidence>
<sequence>MTSHITHIWRLLKWGRTLARHGALTGIERDPLTPGPVRRLVRIARFGARVPKQPRYADAFQAIGPAAIKLGQTLATRPDLVGDHAANDLLRLQDALPPVPFDTIRAQIEQSFGRPLEQIYSRFDEVPVGAASIAQVHRALTIDGRDVAVKVIRPGVIEKFNRDIQTYEWAAAHVEMLGGEIARLRPRLVIANMKRWTARELDLRREAASASELAEAMEAMPGYRIPAIDWDRTTGKVMTMAWIDGIKIADRDGLIAAGHDVKDLAARLVNAFLRQAIAEGFFHADMHQGNLFVCPDGDIVAIDFGIMGRIDRRARMWLAEILYGLITGNYKRVAEIHFEAQYVPAHHNVAEFATALRAVGEPMRGKPVRELSVGGMLDGLFAITRDFDMQTQPHLLLLQKTMVMVEGVATALDPDINLWETSGPYVKNWLRDELGPEAKAADTLIENWRTLQRLPGLVKRIEDAFPEKGGAPPPPPLSEIKLIRVGGGWRYALVAAVAAAAGAGVMWLASAI</sequence>
<evidence type="ECO:0000256" key="6">
    <source>
        <dbReference type="ARBA" id="ARBA00022692"/>
    </source>
</evidence>
<keyword evidence="3" id="KW-1003">Cell membrane</keyword>
<dbReference type="SUPFAM" id="SSF56112">
    <property type="entry name" value="Protein kinase-like (PK-like)"/>
    <property type="match status" value="1"/>
</dbReference>
<evidence type="ECO:0000256" key="4">
    <source>
        <dbReference type="ARBA" id="ARBA00022519"/>
    </source>
</evidence>
<dbReference type="InterPro" id="IPR004147">
    <property type="entry name" value="ABC1_dom"/>
</dbReference>
<evidence type="ECO:0000256" key="3">
    <source>
        <dbReference type="ARBA" id="ARBA00022475"/>
    </source>
</evidence>
<dbReference type="InterPro" id="IPR010232">
    <property type="entry name" value="UbiB"/>
</dbReference>
<evidence type="ECO:0000256" key="1">
    <source>
        <dbReference type="ARBA" id="ARBA00005020"/>
    </source>
</evidence>
<evidence type="ECO:0000313" key="12">
    <source>
        <dbReference type="Proteomes" id="UP001176471"/>
    </source>
</evidence>
<dbReference type="NCBIfam" id="TIGR01982">
    <property type="entry name" value="UbiB"/>
    <property type="match status" value="1"/>
</dbReference>
<reference evidence="11" key="1">
    <citation type="submission" date="2023-07" db="EMBL/GenBank/DDBJ databases">
        <title>Bacterial whole genome sequence for Sphingobium sp. HBC34.</title>
        <authorList>
            <person name="Le V."/>
            <person name="Ko S.-R."/>
            <person name="Ahn C.-Y."/>
            <person name="Oh H.-M."/>
        </authorList>
    </citation>
    <scope>NUCLEOTIDE SEQUENCE</scope>
    <source>
        <strain evidence="11">HBC34</strain>
    </source>
</reference>
<name>A0ABT8ZIR4_9SPHN</name>
<dbReference type="Pfam" id="PF03109">
    <property type="entry name" value="ABC1"/>
    <property type="match status" value="1"/>
</dbReference>
<comment type="similarity">
    <text evidence="2">Belongs to the protein kinase superfamily. ADCK protein kinase family.</text>
</comment>
<proteinExistence type="inferred from homology"/>
<protein>
    <submittedName>
        <fullName evidence="11">2-polyprenylphenol 6-hydroxylase</fullName>
    </submittedName>
</protein>
<keyword evidence="5" id="KW-0831">Ubiquinone biosynthesis</keyword>
<keyword evidence="4" id="KW-0997">Cell inner membrane</keyword>
<dbReference type="Proteomes" id="UP001176471">
    <property type="component" value="Unassembled WGS sequence"/>
</dbReference>
<keyword evidence="7 9" id="KW-1133">Transmembrane helix</keyword>
<dbReference type="PANTHER" id="PTHR10566:SF113">
    <property type="entry name" value="PROTEIN ACTIVITY OF BC1 COMPLEX KINASE 7, CHLOROPLASTIC"/>
    <property type="match status" value="1"/>
</dbReference>
<gene>
    <name evidence="11" type="primary">ubiB</name>
    <name evidence="11" type="ORF">Q4610_05135</name>
</gene>
<evidence type="ECO:0000256" key="7">
    <source>
        <dbReference type="ARBA" id="ARBA00022989"/>
    </source>
</evidence>
<evidence type="ECO:0000256" key="5">
    <source>
        <dbReference type="ARBA" id="ARBA00022688"/>
    </source>
</evidence>
<dbReference type="RefSeq" id="WP_304534938.1">
    <property type="nucleotide sequence ID" value="NZ_JAUQOM010000002.1"/>
</dbReference>
<comment type="pathway">
    <text evidence="1">Cofactor biosynthesis; ubiquinone biosynthesis [regulation].</text>
</comment>
<dbReference type="InterPro" id="IPR050154">
    <property type="entry name" value="UbiB_kinase"/>
</dbReference>
<evidence type="ECO:0000313" key="11">
    <source>
        <dbReference type="EMBL" id="MDO7834424.1"/>
    </source>
</evidence>
<dbReference type="InterPro" id="IPR011009">
    <property type="entry name" value="Kinase-like_dom_sf"/>
</dbReference>
<dbReference type="PANTHER" id="PTHR10566">
    <property type="entry name" value="CHAPERONE-ACTIVITY OF BC1 COMPLEX CABC1 -RELATED"/>
    <property type="match status" value="1"/>
</dbReference>
<evidence type="ECO:0000256" key="8">
    <source>
        <dbReference type="ARBA" id="ARBA00023136"/>
    </source>
</evidence>
<keyword evidence="8 9" id="KW-0472">Membrane</keyword>
<accession>A0ABT8ZIR4</accession>
<keyword evidence="12" id="KW-1185">Reference proteome</keyword>
<keyword evidence="6 9" id="KW-0812">Transmembrane</keyword>
<feature type="domain" description="ABC1 atypical kinase-like" evidence="10">
    <location>
        <begin position="91"/>
        <end position="337"/>
    </location>
</feature>
<organism evidence="11 12">
    <name type="scientific">Sphingobium cyanobacteriorum</name>
    <dbReference type="NCBI Taxonomy" id="3063954"/>
    <lineage>
        <taxon>Bacteria</taxon>
        <taxon>Pseudomonadati</taxon>
        <taxon>Pseudomonadota</taxon>
        <taxon>Alphaproteobacteria</taxon>
        <taxon>Sphingomonadales</taxon>
        <taxon>Sphingomonadaceae</taxon>
        <taxon>Sphingobium</taxon>
    </lineage>
</organism>
<comment type="caution">
    <text evidence="11">The sequence shown here is derived from an EMBL/GenBank/DDBJ whole genome shotgun (WGS) entry which is preliminary data.</text>
</comment>
<feature type="transmembrane region" description="Helical" evidence="9">
    <location>
        <begin position="488"/>
        <end position="509"/>
    </location>
</feature>
<dbReference type="EMBL" id="JAUQOM010000002">
    <property type="protein sequence ID" value="MDO7834424.1"/>
    <property type="molecule type" value="Genomic_DNA"/>
</dbReference>
<evidence type="ECO:0000259" key="10">
    <source>
        <dbReference type="Pfam" id="PF03109"/>
    </source>
</evidence>